<proteinExistence type="predicted"/>
<evidence type="ECO:0000256" key="4">
    <source>
        <dbReference type="ARBA" id="ARBA00022512"/>
    </source>
</evidence>
<dbReference type="InterPro" id="IPR000490">
    <property type="entry name" value="Glyco_hydro_17"/>
</dbReference>
<keyword evidence="12" id="KW-0624">Polysaccharide degradation</keyword>
<keyword evidence="4" id="KW-0134">Cell wall</keyword>
<evidence type="ECO:0000313" key="17">
    <source>
        <dbReference type="Proteomes" id="UP000321080"/>
    </source>
</evidence>
<evidence type="ECO:0000256" key="10">
    <source>
        <dbReference type="ARBA" id="ARBA00023277"/>
    </source>
</evidence>
<dbReference type="Proteomes" id="UP000321080">
    <property type="component" value="Unassembled WGS sequence"/>
</dbReference>
<dbReference type="SUPFAM" id="SSF51445">
    <property type="entry name" value="(Trans)glycosidases"/>
    <property type="match status" value="1"/>
</dbReference>
<dbReference type="Gene3D" id="3.20.20.80">
    <property type="entry name" value="Glycosidases"/>
    <property type="match status" value="1"/>
</dbReference>
<reference evidence="16 17" key="1">
    <citation type="submission" date="2019-08" db="EMBL/GenBank/DDBJ databases">
        <title>Seonamhaeicola sediminis sp. nov., isolated from marine sediment.</title>
        <authorList>
            <person name="Cao W.R."/>
        </authorList>
    </citation>
    <scope>NUCLEOTIDE SEQUENCE [LARGE SCALE GENOMIC DNA]</scope>
    <source>
        <strain evidence="16 17">1505</strain>
    </source>
</reference>
<dbReference type="InterPro" id="IPR017853">
    <property type="entry name" value="GH"/>
</dbReference>
<protein>
    <recommendedName>
        <fullName evidence="15">Endo-1,3-beta-glucanase btgC</fullName>
    </recommendedName>
    <alternativeName>
        <fullName evidence="14">Laminarinase btgC</fullName>
    </alternativeName>
</protein>
<name>A0A5C7GGY1_9FLAO</name>
<evidence type="ECO:0000256" key="15">
    <source>
        <dbReference type="ARBA" id="ARBA00043078"/>
    </source>
</evidence>
<evidence type="ECO:0000256" key="5">
    <source>
        <dbReference type="ARBA" id="ARBA00022525"/>
    </source>
</evidence>
<dbReference type="RefSeq" id="WP_147768093.1">
    <property type="nucleotide sequence ID" value="NZ_VRKQ01000010.1"/>
</dbReference>
<keyword evidence="8" id="KW-0472">Membrane</keyword>
<comment type="caution">
    <text evidence="16">The sequence shown here is derived from an EMBL/GenBank/DDBJ whole genome shotgun (WGS) entry which is preliminary data.</text>
</comment>
<evidence type="ECO:0000256" key="2">
    <source>
        <dbReference type="ARBA" id="ARBA00004236"/>
    </source>
</evidence>
<keyword evidence="6" id="KW-0732">Signal</keyword>
<dbReference type="EMBL" id="VRKQ01000010">
    <property type="protein sequence ID" value="TXG37000.1"/>
    <property type="molecule type" value="Genomic_DNA"/>
</dbReference>
<dbReference type="GO" id="GO:0000272">
    <property type="term" value="P:polysaccharide catabolic process"/>
    <property type="evidence" value="ECO:0007669"/>
    <property type="project" value="UniProtKB-KW"/>
</dbReference>
<evidence type="ECO:0000256" key="9">
    <source>
        <dbReference type="ARBA" id="ARBA00023180"/>
    </source>
</evidence>
<evidence type="ECO:0000256" key="11">
    <source>
        <dbReference type="ARBA" id="ARBA00023316"/>
    </source>
</evidence>
<dbReference type="PANTHER" id="PTHR16631">
    <property type="entry name" value="GLUCAN 1,3-BETA-GLUCOSIDASE"/>
    <property type="match status" value="1"/>
</dbReference>
<dbReference type="GO" id="GO:0071555">
    <property type="term" value="P:cell wall organization"/>
    <property type="evidence" value="ECO:0007669"/>
    <property type="project" value="UniProtKB-KW"/>
</dbReference>
<evidence type="ECO:0000313" key="16">
    <source>
        <dbReference type="EMBL" id="TXG37000.1"/>
    </source>
</evidence>
<evidence type="ECO:0000256" key="14">
    <source>
        <dbReference type="ARBA" id="ARBA00042373"/>
    </source>
</evidence>
<evidence type="ECO:0000256" key="12">
    <source>
        <dbReference type="ARBA" id="ARBA00023326"/>
    </source>
</evidence>
<dbReference type="OrthoDB" id="9806824at2"/>
<keyword evidence="5" id="KW-0964">Secreted</keyword>
<evidence type="ECO:0000256" key="8">
    <source>
        <dbReference type="ARBA" id="ARBA00023136"/>
    </source>
</evidence>
<comment type="function">
    <text evidence="13">Glucanases play a role in cell expansion during growth, in cell-cell fusion during mating, and in spore release during sporulation. This enzyme may be involved in beta-glucan degradation. Active on laminarin and lichenan.</text>
</comment>
<keyword evidence="11" id="KW-0961">Cell wall biogenesis/degradation</keyword>
<comment type="subcellular location">
    <subcellularLocation>
        <location evidence="2">Cell membrane</location>
    </subcellularLocation>
    <subcellularLocation>
        <location evidence="1">Secreted</location>
        <location evidence="1">Cell wall</location>
    </subcellularLocation>
</comment>
<evidence type="ECO:0000256" key="3">
    <source>
        <dbReference type="ARBA" id="ARBA00022475"/>
    </source>
</evidence>
<evidence type="ECO:0000256" key="13">
    <source>
        <dbReference type="ARBA" id="ARBA00037649"/>
    </source>
</evidence>
<keyword evidence="7 16" id="KW-0378">Hydrolase</keyword>
<sequence length="311" mass="35078">MSYRADKILALSGGHLENKTSKGLQNIFKRVLKNGMHGLCFSPYEEGQKPGDQITEAQIRRRMKIIKPYTNWIRSFSCTDGNELIPVIAKEFGIKTLVGAWLGDETDINKKEIAGLIKLANEGYVDIGAVGNEVMYRGDLTEEELLGHLKEVKAAIPNTPIGYVDAYYEFAQRPKITEACDIILANCYPYWEGCSLEYSLVYMKDMYNQALKAANGKKVIITETGWPSEGAGLNGAEPSFENAIKYFINTQQWSHEDNIETFYFSSFDESWKVGAEGDVGAFWGIWDKNEALKYSDFFSIKNKGKSLLKFK</sequence>
<keyword evidence="9" id="KW-0325">Glycoprotein</keyword>
<dbReference type="InterPro" id="IPR050732">
    <property type="entry name" value="Beta-glucan_modifiers"/>
</dbReference>
<evidence type="ECO:0000256" key="1">
    <source>
        <dbReference type="ARBA" id="ARBA00004191"/>
    </source>
</evidence>
<dbReference type="GO" id="GO:0004553">
    <property type="term" value="F:hydrolase activity, hydrolyzing O-glycosyl compounds"/>
    <property type="evidence" value="ECO:0007669"/>
    <property type="project" value="InterPro"/>
</dbReference>
<organism evidence="16 17">
    <name type="scientific">Seonamhaeicola maritimus</name>
    <dbReference type="NCBI Taxonomy" id="2591822"/>
    <lineage>
        <taxon>Bacteria</taxon>
        <taxon>Pseudomonadati</taxon>
        <taxon>Bacteroidota</taxon>
        <taxon>Flavobacteriia</taxon>
        <taxon>Flavobacteriales</taxon>
        <taxon>Flavobacteriaceae</taxon>
    </lineage>
</organism>
<dbReference type="GO" id="GO:0005886">
    <property type="term" value="C:plasma membrane"/>
    <property type="evidence" value="ECO:0007669"/>
    <property type="project" value="UniProtKB-SubCell"/>
</dbReference>
<keyword evidence="3" id="KW-1003">Cell membrane</keyword>
<dbReference type="AlphaFoldDB" id="A0A5C7GGY1"/>
<keyword evidence="10" id="KW-0119">Carbohydrate metabolism</keyword>
<keyword evidence="17" id="KW-1185">Reference proteome</keyword>
<evidence type="ECO:0000256" key="6">
    <source>
        <dbReference type="ARBA" id="ARBA00022729"/>
    </source>
</evidence>
<accession>A0A5C7GGY1</accession>
<dbReference type="Pfam" id="PF00332">
    <property type="entry name" value="Glyco_hydro_17"/>
    <property type="match status" value="1"/>
</dbReference>
<dbReference type="PANTHER" id="PTHR16631:SF17">
    <property type="entry name" value="GLUCAN ENDO-1,3-BETA-GLUCOSIDASE BTGC"/>
    <property type="match status" value="1"/>
</dbReference>
<evidence type="ECO:0000256" key="7">
    <source>
        <dbReference type="ARBA" id="ARBA00022801"/>
    </source>
</evidence>
<gene>
    <name evidence="16" type="ORF">FUA22_10545</name>
</gene>